<keyword evidence="2" id="KW-0520">NAD</keyword>
<dbReference type="InterPro" id="IPR036291">
    <property type="entry name" value="NAD(P)-bd_dom_sf"/>
</dbReference>
<dbReference type="Proteomes" id="UP001597347">
    <property type="component" value="Unassembled WGS sequence"/>
</dbReference>
<dbReference type="PANTHER" id="PTHR43818">
    <property type="entry name" value="BCDNA.GH03377"/>
    <property type="match status" value="1"/>
</dbReference>
<evidence type="ECO:0000256" key="1">
    <source>
        <dbReference type="ARBA" id="ARBA00023002"/>
    </source>
</evidence>
<dbReference type="Pfam" id="PF22725">
    <property type="entry name" value="GFO_IDH_MocA_C3"/>
    <property type="match status" value="1"/>
</dbReference>
<protein>
    <submittedName>
        <fullName evidence="5">Gfo/Idh/MocA family protein</fullName>
    </submittedName>
</protein>
<reference evidence="6" key="1">
    <citation type="journal article" date="2019" name="Int. J. Syst. Evol. Microbiol.">
        <title>The Global Catalogue of Microorganisms (GCM) 10K type strain sequencing project: providing services to taxonomists for standard genome sequencing and annotation.</title>
        <authorList>
            <consortium name="The Broad Institute Genomics Platform"/>
            <consortium name="The Broad Institute Genome Sequencing Center for Infectious Disease"/>
            <person name="Wu L."/>
            <person name="Ma J."/>
        </authorList>
    </citation>
    <scope>NUCLEOTIDE SEQUENCE [LARGE SCALE GENOMIC DNA]</scope>
    <source>
        <strain evidence="6">CGMCC 1.12471</strain>
    </source>
</reference>
<keyword evidence="1" id="KW-0560">Oxidoreductase</keyword>
<dbReference type="InterPro" id="IPR000683">
    <property type="entry name" value="Gfo/Idh/MocA-like_OxRdtase_N"/>
</dbReference>
<dbReference type="SUPFAM" id="SSF51735">
    <property type="entry name" value="NAD(P)-binding Rossmann-fold domains"/>
    <property type="match status" value="1"/>
</dbReference>
<dbReference type="PANTHER" id="PTHR43818:SF11">
    <property type="entry name" value="BCDNA.GH03377"/>
    <property type="match status" value="1"/>
</dbReference>
<evidence type="ECO:0000313" key="5">
    <source>
        <dbReference type="EMBL" id="MFD1721600.1"/>
    </source>
</evidence>
<dbReference type="EMBL" id="JBHUEA010000011">
    <property type="protein sequence ID" value="MFD1721600.1"/>
    <property type="molecule type" value="Genomic_DNA"/>
</dbReference>
<organism evidence="5 6">
    <name type="scientific">Amnibacterium endophyticum</name>
    <dbReference type="NCBI Taxonomy" id="2109337"/>
    <lineage>
        <taxon>Bacteria</taxon>
        <taxon>Bacillati</taxon>
        <taxon>Actinomycetota</taxon>
        <taxon>Actinomycetes</taxon>
        <taxon>Micrococcales</taxon>
        <taxon>Microbacteriaceae</taxon>
        <taxon>Amnibacterium</taxon>
    </lineage>
</organism>
<proteinExistence type="predicted"/>
<accession>A0ABW4LFQ3</accession>
<dbReference type="RefSeq" id="WP_377933982.1">
    <property type="nucleotide sequence ID" value="NZ_JBHUEA010000011.1"/>
</dbReference>
<dbReference type="SUPFAM" id="SSF55347">
    <property type="entry name" value="Glyceraldehyde-3-phosphate dehydrogenase-like, C-terminal domain"/>
    <property type="match status" value="1"/>
</dbReference>
<dbReference type="Pfam" id="PF01408">
    <property type="entry name" value="GFO_IDH_MocA"/>
    <property type="match status" value="1"/>
</dbReference>
<evidence type="ECO:0000256" key="2">
    <source>
        <dbReference type="ARBA" id="ARBA00023027"/>
    </source>
</evidence>
<sequence>MTVTETLNVAVAGYAFMGRIHTAGWAQAAKFFGTPARVTHVIGRNEANTRAFADAFGIPNVLTDWRDAVADPDVHVVDVCTPGDSHVDIAIGALEAGKHVLCEKPLANSVEGAERMVEAAEAAKQRGVRSMVGFSYRRTPALAYAKRLVDEGRIGDIRHIRAVYLQDWIADPDFPLVWRLDKDAAGSGALGDIGAHIIDLATFLTGQRLTGLTGITETFVKTRPKLAEQTGGLTAKGSEERGEVTVDDAAVWVGRTDGGALATFEATRFASGRKNGMRIELNGSKGSLAFDFERMNELEFLDFTEPAVESGFRRILVTEPEHPYTGAWWPPGHGLGYEHTFTHEVKDFTDAIVEGRDPEPSFADGLAVQRILTAIESSKGDWVSL</sequence>
<dbReference type="Gene3D" id="3.40.50.720">
    <property type="entry name" value="NAD(P)-binding Rossmann-like Domain"/>
    <property type="match status" value="1"/>
</dbReference>
<evidence type="ECO:0000259" key="4">
    <source>
        <dbReference type="Pfam" id="PF22725"/>
    </source>
</evidence>
<keyword evidence="6" id="KW-1185">Reference proteome</keyword>
<evidence type="ECO:0000259" key="3">
    <source>
        <dbReference type="Pfam" id="PF01408"/>
    </source>
</evidence>
<dbReference type="InterPro" id="IPR050463">
    <property type="entry name" value="Gfo/Idh/MocA_oxidrdct_glycsds"/>
</dbReference>
<dbReference type="InterPro" id="IPR055170">
    <property type="entry name" value="GFO_IDH_MocA-like_dom"/>
</dbReference>
<name>A0ABW4LFQ3_9MICO</name>
<gene>
    <name evidence="5" type="ORF">ACFSBI_08565</name>
</gene>
<dbReference type="Gene3D" id="3.30.360.10">
    <property type="entry name" value="Dihydrodipicolinate Reductase, domain 2"/>
    <property type="match status" value="1"/>
</dbReference>
<evidence type="ECO:0000313" key="6">
    <source>
        <dbReference type="Proteomes" id="UP001597347"/>
    </source>
</evidence>
<feature type="domain" description="Gfo/Idh/MocA-like oxidoreductase N-terminal" evidence="3">
    <location>
        <begin position="7"/>
        <end position="126"/>
    </location>
</feature>
<comment type="caution">
    <text evidence="5">The sequence shown here is derived from an EMBL/GenBank/DDBJ whole genome shotgun (WGS) entry which is preliminary data.</text>
</comment>
<feature type="domain" description="GFO/IDH/MocA-like oxidoreductase" evidence="4">
    <location>
        <begin position="144"/>
        <end position="288"/>
    </location>
</feature>